<name>C8PRP8_9SPIR</name>
<dbReference type="AlphaFoldDB" id="C8PRP8"/>
<organism evidence="1 2">
    <name type="scientific">Treponema vincentii ATCC 35580</name>
    <dbReference type="NCBI Taxonomy" id="596324"/>
    <lineage>
        <taxon>Bacteria</taxon>
        <taxon>Pseudomonadati</taxon>
        <taxon>Spirochaetota</taxon>
        <taxon>Spirochaetia</taxon>
        <taxon>Spirochaetales</taxon>
        <taxon>Treponemataceae</taxon>
        <taxon>Treponema</taxon>
    </lineage>
</organism>
<dbReference type="OrthoDB" id="9802264at2"/>
<reference evidence="1 2" key="1">
    <citation type="submission" date="2009-07" db="EMBL/GenBank/DDBJ databases">
        <authorList>
            <person name="Madupu R."/>
            <person name="Sebastian Y."/>
            <person name="Durkin A.S."/>
            <person name="Torralba M."/>
            <person name="Methe B."/>
            <person name="Sutton G.G."/>
            <person name="Strausberg R.L."/>
            <person name="Nelson K.E."/>
        </authorList>
    </citation>
    <scope>NUCLEOTIDE SEQUENCE [LARGE SCALE GENOMIC DNA]</scope>
    <source>
        <strain evidence="1 2">ATCC 35580</strain>
    </source>
</reference>
<gene>
    <name evidence="1" type="ORF">TREVI0001_0031</name>
</gene>
<evidence type="ECO:0000313" key="1">
    <source>
        <dbReference type="EMBL" id="EEV19901.1"/>
    </source>
</evidence>
<dbReference type="Proteomes" id="UP000004509">
    <property type="component" value="Unassembled WGS sequence"/>
</dbReference>
<proteinExistence type="predicted"/>
<dbReference type="InterPro" id="IPR027417">
    <property type="entry name" value="P-loop_NTPase"/>
</dbReference>
<dbReference type="Gene3D" id="3.40.50.300">
    <property type="entry name" value="P-loop containing nucleotide triphosphate hydrolases"/>
    <property type="match status" value="1"/>
</dbReference>
<sequence length="40" mass="4449">MVELKNLSKTYHLTNHVIEAIKDVSLTVNDGEIFGVIGYS</sequence>
<dbReference type="EMBL" id="ACYH01000047">
    <property type="protein sequence ID" value="EEV19901.1"/>
    <property type="molecule type" value="Genomic_DNA"/>
</dbReference>
<comment type="caution">
    <text evidence="1">The sequence shown here is derived from an EMBL/GenBank/DDBJ whole genome shotgun (WGS) entry which is preliminary data.</text>
</comment>
<accession>C8PRP8</accession>
<evidence type="ECO:0000313" key="2">
    <source>
        <dbReference type="Proteomes" id="UP000004509"/>
    </source>
</evidence>
<dbReference type="STRING" id="596324.TREVI0001_0031"/>
<dbReference type="SUPFAM" id="SSF52540">
    <property type="entry name" value="P-loop containing nucleoside triphosphate hydrolases"/>
    <property type="match status" value="1"/>
</dbReference>
<protein>
    <submittedName>
        <fullName evidence="1">Uncharacterized protein</fullName>
    </submittedName>
</protein>